<evidence type="ECO:0000313" key="2">
    <source>
        <dbReference type="EMBL" id="MPA66575.1"/>
    </source>
</evidence>
<feature type="compositionally biased region" description="Basic and acidic residues" evidence="1">
    <location>
        <begin position="47"/>
        <end position="57"/>
    </location>
</feature>
<organism evidence="2">
    <name type="scientific">Davidia involucrata</name>
    <name type="common">Dove tree</name>
    <dbReference type="NCBI Taxonomy" id="16924"/>
    <lineage>
        <taxon>Eukaryota</taxon>
        <taxon>Viridiplantae</taxon>
        <taxon>Streptophyta</taxon>
        <taxon>Embryophyta</taxon>
        <taxon>Tracheophyta</taxon>
        <taxon>Spermatophyta</taxon>
        <taxon>Magnoliopsida</taxon>
        <taxon>eudicotyledons</taxon>
        <taxon>Gunneridae</taxon>
        <taxon>Pentapetalae</taxon>
        <taxon>asterids</taxon>
        <taxon>Cornales</taxon>
        <taxon>Nyssaceae</taxon>
        <taxon>Davidia</taxon>
    </lineage>
</organism>
<dbReference type="PANTHER" id="PTHR35488">
    <property type="entry name" value="OS05G0358900 PROTEIN-RELATED"/>
    <property type="match status" value="1"/>
</dbReference>
<dbReference type="AlphaFoldDB" id="A0A5B7BDE1"/>
<evidence type="ECO:0000256" key="1">
    <source>
        <dbReference type="SAM" id="MobiDB-lite"/>
    </source>
</evidence>
<reference evidence="2" key="1">
    <citation type="submission" date="2019-08" db="EMBL/GenBank/DDBJ databases">
        <title>Reference gene set and small RNA set construction with multiple tissues from Davidia involucrata Baill.</title>
        <authorList>
            <person name="Yang H."/>
            <person name="Zhou C."/>
            <person name="Li G."/>
            <person name="Wang J."/>
            <person name="Gao P."/>
            <person name="Wang M."/>
            <person name="Wang R."/>
            <person name="Zhao Y."/>
        </authorList>
    </citation>
    <scope>NUCLEOTIDE SEQUENCE</scope>
    <source>
        <tissue evidence="2">Mixed with DoveR01_LX</tissue>
    </source>
</reference>
<gene>
    <name evidence="2" type="ORF">Din_036016</name>
</gene>
<dbReference type="EMBL" id="GHES01036016">
    <property type="protein sequence ID" value="MPA66575.1"/>
    <property type="molecule type" value="Transcribed_RNA"/>
</dbReference>
<proteinExistence type="predicted"/>
<feature type="region of interest" description="Disordered" evidence="1">
    <location>
        <begin position="1"/>
        <end position="20"/>
    </location>
</feature>
<feature type="region of interest" description="Disordered" evidence="1">
    <location>
        <begin position="37"/>
        <end position="57"/>
    </location>
</feature>
<sequence>MKKSPIHPKYEAGDYGDYGFDPQVDFSQFLEEAREHACKENSSYPEEAGKKQLGEVKKSKKSWKRSLFSWWKAEKRGNPSMEAPTSCQISNPRRGYVSGPICGTGGGGGGGASCKPWRPTSGPLTTLFHPTKRVENEIPYMCLDQLNNHPHGVQSYGPVYLVT</sequence>
<protein>
    <submittedName>
        <fullName evidence="2">Uncharacterized protein</fullName>
    </submittedName>
</protein>
<dbReference type="PANTHER" id="PTHR35488:SF4">
    <property type="entry name" value="DUF4005 DOMAIN-CONTAINING PROTEIN"/>
    <property type="match status" value="1"/>
</dbReference>
<name>A0A5B7BDE1_DAVIN</name>
<accession>A0A5B7BDE1</accession>